<protein>
    <recommendedName>
        <fullName evidence="12 13">Cardiolipin synthase</fullName>
        <shortName evidence="12">CL synthase</shortName>
        <ecNumber evidence="12 13">2.7.8.-</ecNumber>
    </recommendedName>
</protein>
<dbReference type="Pfam" id="PF13091">
    <property type="entry name" value="PLDc_2"/>
    <property type="match status" value="2"/>
</dbReference>
<feature type="active site" evidence="12">
    <location>
        <position position="229"/>
    </location>
</feature>
<dbReference type="SMART" id="SM00155">
    <property type="entry name" value="PLDc"/>
    <property type="match status" value="2"/>
</dbReference>
<feature type="domain" description="PLD phosphodiesterase" evidence="14">
    <location>
        <begin position="395"/>
        <end position="422"/>
    </location>
</feature>
<gene>
    <name evidence="15" type="primary">cls</name>
    <name evidence="15" type="ORF">LC087_11040</name>
</gene>
<dbReference type="InterPro" id="IPR030874">
    <property type="entry name" value="Cardiolipin_synth_Firmi"/>
</dbReference>
<evidence type="ECO:0000256" key="5">
    <source>
        <dbReference type="ARBA" id="ARBA00022692"/>
    </source>
</evidence>
<evidence type="ECO:0000256" key="13">
    <source>
        <dbReference type="NCBIfam" id="TIGR04265"/>
    </source>
</evidence>
<dbReference type="NCBIfam" id="TIGR04265">
    <property type="entry name" value="bac_cardiolipin"/>
    <property type="match status" value="1"/>
</dbReference>
<sequence length="482" mass="56011">MDYFNGFFTFIFILNILLSLFVVFLERKSVTATWAWVLILNFIPLLGFILYLIFGQNLSRRKIFKWDQEVFPAIKEKLANQMAHLSENPSSYYYEEIIESKEIIYMHMNNSDAPLTLQNDVRIFTDGQEKFDQLFKDIEQAKDHIHLIYYIFRSDDLGTKLGDLLIKKAKQGVKVRLLYDASGSRAIGKKFLKRLNEAGILTEPFFPSKIPFFNYRINYRNHRKLVIIDGNIGYIGGFNVGDEYLGKDQHFGYWRDTHLRIVGGAVNDLQARYMLDWNQASKEQMVYKEYYHFNEEETKEGLGIQVVSSGPDSKWEQIKNGYIKMILTAKEYIYLQTPYFIPDESLLDALTIASLSGIDVRVMIPNKPDHPFVYWATYSHVGQLLKAGAKVYTYEKGFLHSKCIVVDGKVSSVGTANIDVRSFRLNFEVNAFIYDDEIAHNLTSIFHEDCLNSSILTYHQYQSRSLKIRFKESISRLLSPIL</sequence>
<dbReference type="InterPro" id="IPR022924">
    <property type="entry name" value="Cardiolipin_synthase"/>
</dbReference>
<keyword evidence="8 12" id="KW-0443">Lipid metabolism</keyword>
<evidence type="ECO:0000256" key="4">
    <source>
        <dbReference type="ARBA" id="ARBA00022679"/>
    </source>
</evidence>
<feature type="active site" evidence="12">
    <location>
        <position position="407"/>
    </location>
</feature>
<dbReference type="RefSeq" id="WP_226542033.1">
    <property type="nucleotide sequence ID" value="NZ_CP129013.1"/>
</dbReference>
<dbReference type="PANTHER" id="PTHR21248">
    <property type="entry name" value="CARDIOLIPIN SYNTHASE"/>
    <property type="match status" value="1"/>
</dbReference>
<proteinExistence type="inferred from homology"/>
<keyword evidence="9 12" id="KW-0472">Membrane</keyword>
<evidence type="ECO:0000313" key="15">
    <source>
        <dbReference type="EMBL" id="WLR44314.1"/>
    </source>
</evidence>
<evidence type="ECO:0000256" key="8">
    <source>
        <dbReference type="ARBA" id="ARBA00023098"/>
    </source>
</evidence>
<feature type="active site" evidence="12">
    <location>
        <position position="224"/>
    </location>
</feature>
<comment type="subcellular location">
    <subcellularLocation>
        <location evidence="1 12">Cell membrane</location>
        <topology evidence="1 12">Multi-pass membrane protein</topology>
    </subcellularLocation>
</comment>
<feature type="active site" evidence="12">
    <location>
        <position position="222"/>
    </location>
</feature>
<feature type="transmembrane region" description="Helical" evidence="12">
    <location>
        <begin position="6"/>
        <end position="25"/>
    </location>
</feature>
<dbReference type="CDD" id="cd09112">
    <property type="entry name" value="PLDc_CLS_2"/>
    <property type="match status" value="1"/>
</dbReference>
<dbReference type="Gene3D" id="3.30.870.10">
    <property type="entry name" value="Endonuclease Chain A"/>
    <property type="match status" value="2"/>
</dbReference>
<keyword evidence="6" id="KW-0677">Repeat</keyword>
<name>A0ABY9JY55_9BACI</name>
<dbReference type="SUPFAM" id="SSF56024">
    <property type="entry name" value="Phospholipase D/nuclease"/>
    <property type="match status" value="2"/>
</dbReference>
<dbReference type="EC" id="2.7.8.-" evidence="12 13"/>
<comment type="catalytic activity">
    <reaction evidence="12">
        <text>2 a 1,2-diacyl-sn-glycero-3-phospho-(1'-sn-glycerol) = a cardiolipin + glycerol</text>
        <dbReference type="Rhea" id="RHEA:31451"/>
        <dbReference type="ChEBI" id="CHEBI:17754"/>
        <dbReference type="ChEBI" id="CHEBI:62237"/>
        <dbReference type="ChEBI" id="CHEBI:64716"/>
    </reaction>
</comment>
<comment type="function">
    <text evidence="12">Catalyzes the reversible phosphatidyl group transfer from one phosphatidylglycerol molecule to another to form cardiolipin (CL) (diphosphatidylglycerol) and glycerol.</text>
</comment>
<dbReference type="InterPro" id="IPR001736">
    <property type="entry name" value="PLipase_D/transphosphatidylase"/>
</dbReference>
<evidence type="ECO:0000256" key="6">
    <source>
        <dbReference type="ARBA" id="ARBA00022737"/>
    </source>
</evidence>
<evidence type="ECO:0000256" key="2">
    <source>
        <dbReference type="ARBA" id="ARBA00022475"/>
    </source>
</evidence>
<keyword evidence="3 12" id="KW-0444">Lipid biosynthesis</keyword>
<keyword evidence="5 12" id="KW-0812">Transmembrane</keyword>
<dbReference type="HAMAP" id="MF_01916">
    <property type="entry name" value="Cardiolipin_synth_Cls"/>
    <property type="match status" value="1"/>
</dbReference>
<keyword evidence="7 12" id="KW-1133">Transmembrane helix</keyword>
<dbReference type="InterPro" id="IPR025202">
    <property type="entry name" value="PLD-like_dom"/>
</dbReference>
<evidence type="ECO:0000313" key="16">
    <source>
        <dbReference type="Proteomes" id="UP001197974"/>
    </source>
</evidence>
<feature type="active site" evidence="12">
    <location>
        <position position="402"/>
    </location>
</feature>
<keyword evidence="16" id="KW-1185">Reference proteome</keyword>
<feature type="transmembrane region" description="Helical" evidence="12">
    <location>
        <begin position="32"/>
        <end position="54"/>
    </location>
</feature>
<evidence type="ECO:0000256" key="3">
    <source>
        <dbReference type="ARBA" id="ARBA00022516"/>
    </source>
</evidence>
<keyword evidence="2 12" id="KW-1003">Cell membrane</keyword>
<evidence type="ECO:0000256" key="10">
    <source>
        <dbReference type="ARBA" id="ARBA00023209"/>
    </source>
</evidence>
<dbReference type="PANTHER" id="PTHR21248:SF22">
    <property type="entry name" value="PHOSPHOLIPASE D"/>
    <property type="match status" value="1"/>
</dbReference>
<evidence type="ECO:0000256" key="12">
    <source>
        <dbReference type="HAMAP-Rule" id="MF_01916"/>
    </source>
</evidence>
<evidence type="ECO:0000256" key="9">
    <source>
        <dbReference type="ARBA" id="ARBA00023136"/>
    </source>
</evidence>
<keyword evidence="10 12" id="KW-0594">Phospholipid biosynthesis</keyword>
<dbReference type="CDD" id="cd09110">
    <property type="entry name" value="PLDc_CLS_1"/>
    <property type="match status" value="1"/>
</dbReference>
<evidence type="ECO:0000256" key="11">
    <source>
        <dbReference type="ARBA" id="ARBA00023264"/>
    </source>
</evidence>
<dbReference type="PROSITE" id="PS50035">
    <property type="entry name" value="PLD"/>
    <property type="match status" value="2"/>
</dbReference>
<dbReference type="InterPro" id="IPR027379">
    <property type="entry name" value="CLS_N"/>
</dbReference>
<reference evidence="15 16" key="1">
    <citation type="submission" date="2023-06" db="EMBL/GenBank/DDBJ databases">
        <title>Five Gram-positive bacteria isolated from mangrove sediments in Shenzhen, Guangdong, China.</title>
        <authorList>
            <person name="Yu S."/>
            <person name="Zheng W."/>
            <person name="Huang Y."/>
        </authorList>
    </citation>
    <scope>NUCLEOTIDE SEQUENCE [LARGE SCALE GENOMIC DNA]</scope>
    <source>
        <strain evidence="15 16">SaN35-3</strain>
    </source>
</reference>
<comment type="similarity">
    <text evidence="12">Belongs to the phospholipase D family. Cardiolipin synthase subfamily.</text>
</comment>
<dbReference type="Pfam" id="PF13396">
    <property type="entry name" value="PLDc_N"/>
    <property type="match status" value="1"/>
</dbReference>
<keyword evidence="11 12" id="KW-1208">Phospholipid metabolism</keyword>
<evidence type="ECO:0000256" key="7">
    <source>
        <dbReference type="ARBA" id="ARBA00022989"/>
    </source>
</evidence>
<dbReference type="EMBL" id="CP129013">
    <property type="protein sequence ID" value="WLR44314.1"/>
    <property type="molecule type" value="Genomic_DNA"/>
</dbReference>
<evidence type="ECO:0000256" key="1">
    <source>
        <dbReference type="ARBA" id="ARBA00004651"/>
    </source>
</evidence>
<evidence type="ECO:0000259" key="14">
    <source>
        <dbReference type="PROSITE" id="PS50035"/>
    </source>
</evidence>
<organism evidence="15 16">
    <name type="scientific">Bacillus carboniphilus</name>
    <dbReference type="NCBI Taxonomy" id="86663"/>
    <lineage>
        <taxon>Bacteria</taxon>
        <taxon>Bacillati</taxon>
        <taxon>Bacillota</taxon>
        <taxon>Bacilli</taxon>
        <taxon>Bacillales</taxon>
        <taxon>Bacillaceae</taxon>
        <taxon>Bacillus</taxon>
    </lineage>
</organism>
<feature type="domain" description="PLD phosphodiesterase" evidence="14">
    <location>
        <begin position="217"/>
        <end position="244"/>
    </location>
</feature>
<dbReference type="Proteomes" id="UP001197974">
    <property type="component" value="Chromosome"/>
</dbReference>
<feature type="active site" evidence="12">
    <location>
        <position position="400"/>
    </location>
</feature>
<keyword evidence="4 12" id="KW-0808">Transferase</keyword>
<accession>A0ABY9JY55</accession>